<dbReference type="AlphaFoldDB" id="A0AAD4MRV3"/>
<organism evidence="4 5">
    <name type="scientific">Ditylenchus destructor</name>
    <dbReference type="NCBI Taxonomy" id="166010"/>
    <lineage>
        <taxon>Eukaryota</taxon>
        <taxon>Metazoa</taxon>
        <taxon>Ecdysozoa</taxon>
        <taxon>Nematoda</taxon>
        <taxon>Chromadorea</taxon>
        <taxon>Rhabditida</taxon>
        <taxon>Tylenchina</taxon>
        <taxon>Tylenchomorpha</taxon>
        <taxon>Sphaerularioidea</taxon>
        <taxon>Anguinidae</taxon>
        <taxon>Anguininae</taxon>
        <taxon>Ditylenchus</taxon>
    </lineage>
</organism>
<comment type="caution">
    <text evidence="4">The sequence shown here is derived from an EMBL/GenBank/DDBJ whole genome shotgun (WGS) entry which is preliminary data.</text>
</comment>
<evidence type="ECO:0000313" key="4">
    <source>
        <dbReference type="EMBL" id="KAI1701683.1"/>
    </source>
</evidence>
<sequence length="637" mass="73270">MEMAWEEIPRYYNMSALMTETWNLPKEEFFKFVSEKVKITLMSKNPPYVKIDEISKDFFDFTGFPPRETAMRFNFTTFESFLKSRMMEDHVCISMNLAGQHEFTAKVQNSNKLQHITDNVQESYENKVKKEMKHNREKYARAMLPENRGPLLEGRKLLCRLVHELNGSEKVPVPVQAVIHQYALENNGVALNEQERRKYFKRGNISKIIEDYCSDELEIIVYGGGTEKYLKLRMPYNEICAMHDSILAAQQNMPSTSNGTGMYRQSRMDLEFQEVRGRWSPSLSRNQNTFVCPNKYCIEQYRTKEELREHQLRCCGASSSSNLNPRDAEPGRQVSQKNRKVASPYYKDENAELWNASNGNSSSSSMPPEDPIPIPWNVMNNDLHDRYIKNDNHSYQKPFSTLQGNREISSSTACIPQPSRFTRRPSSRDSSDSDGDGVMNILENENQPQQNKQDNFSGTKAKLARENELVYSPNRTAYVSDLLELPNHPGDNIFDVTQPADVFNEAEFAQKLGLSITDLSNMESNWNLMDIDAFQSNSVAGASSSAVKKRRKPPMPIRIQRLSQLITSVMTYRGRDSMELRIMSELLESVDPEYSEVLQGNLDCLGNLDIFMEKYCPSVTVSIIRDKVYVSLHKIKE</sequence>
<dbReference type="EMBL" id="JAKKPZ010000113">
    <property type="protein sequence ID" value="KAI1701683.1"/>
    <property type="molecule type" value="Genomic_DNA"/>
</dbReference>
<feature type="domain" description="DUF7515" evidence="2">
    <location>
        <begin position="33"/>
        <end position="111"/>
    </location>
</feature>
<evidence type="ECO:0000259" key="2">
    <source>
        <dbReference type="Pfam" id="PF24359"/>
    </source>
</evidence>
<feature type="region of interest" description="Disordered" evidence="1">
    <location>
        <begin position="394"/>
        <end position="457"/>
    </location>
</feature>
<feature type="compositionally biased region" description="Polar residues" evidence="1">
    <location>
        <begin position="395"/>
        <end position="414"/>
    </location>
</feature>
<proteinExistence type="predicted"/>
<keyword evidence="5" id="KW-1185">Reference proteome</keyword>
<evidence type="ECO:0000313" key="5">
    <source>
        <dbReference type="Proteomes" id="UP001201812"/>
    </source>
</evidence>
<feature type="domain" description="DUF7516" evidence="3">
    <location>
        <begin position="152"/>
        <end position="239"/>
    </location>
</feature>
<dbReference type="Proteomes" id="UP001201812">
    <property type="component" value="Unassembled WGS sequence"/>
</dbReference>
<name>A0AAD4MRV3_9BILA</name>
<feature type="region of interest" description="Disordered" evidence="1">
    <location>
        <begin position="318"/>
        <end position="346"/>
    </location>
</feature>
<accession>A0AAD4MRV3</accession>
<dbReference type="Pfam" id="PF24360">
    <property type="entry name" value="DUF7516"/>
    <property type="match status" value="1"/>
</dbReference>
<gene>
    <name evidence="4" type="ORF">DdX_15936</name>
</gene>
<dbReference type="InterPro" id="IPR055937">
    <property type="entry name" value="DUF7515"/>
</dbReference>
<evidence type="ECO:0000256" key="1">
    <source>
        <dbReference type="SAM" id="MobiDB-lite"/>
    </source>
</evidence>
<protein>
    <submittedName>
        <fullName evidence="4">Uncharacterized protein</fullName>
    </submittedName>
</protein>
<dbReference type="Pfam" id="PF24359">
    <property type="entry name" value="DUF7515"/>
    <property type="match status" value="1"/>
</dbReference>
<feature type="compositionally biased region" description="Polar residues" evidence="1">
    <location>
        <begin position="443"/>
        <end position="457"/>
    </location>
</feature>
<evidence type="ECO:0000259" key="3">
    <source>
        <dbReference type="Pfam" id="PF24360"/>
    </source>
</evidence>
<dbReference type="InterPro" id="IPR055938">
    <property type="entry name" value="DUF7516"/>
</dbReference>
<reference evidence="4" key="1">
    <citation type="submission" date="2022-01" db="EMBL/GenBank/DDBJ databases">
        <title>Genome Sequence Resource for Two Populations of Ditylenchus destructor, the Migratory Endoparasitic Phytonematode.</title>
        <authorList>
            <person name="Zhang H."/>
            <person name="Lin R."/>
            <person name="Xie B."/>
        </authorList>
    </citation>
    <scope>NUCLEOTIDE SEQUENCE</scope>
    <source>
        <strain evidence="4">BazhouSP</strain>
    </source>
</reference>